<protein>
    <submittedName>
        <fullName evidence="2">Phosphocarrier protein</fullName>
    </submittedName>
</protein>
<dbReference type="AlphaFoldDB" id="A0A1H9WGJ9"/>
<dbReference type="Pfam" id="PF00381">
    <property type="entry name" value="PTS-HPr"/>
    <property type="match status" value="1"/>
</dbReference>
<dbReference type="EMBL" id="FOGT01000016">
    <property type="protein sequence ID" value="SES32807.1"/>
    <property type="molecule type" value="Genomic_DNA"/>
</dbReference>
<gene>
    <name evidence="2" type="ORF">SAMN05518684_116115</name>
</gene>
<dbReference type="Proteomes" id="UP000198571">
    <property type="component" value="Unassembled WGS sequence"/>
</dbReference>
<dbReference type="STRING" id="1601833.SAMN05518684_116115"/>
<name>A0A1H9WGJ9_9BACI</name>
<feature type="domain" description="HPr" evidence="1">
    <location>
        <begin position="20"/>
        <end position="82"/>
    </location>
</feature>
<dbReference type="InterPro" id="IPR000032">
    <property type="entry name" value="HPr-like"/>
</dbReference>
<dbReference type="Gene3D" id="3.30.1340.10">
    <property type="entry name" value="HPr-like"/>
    <property type="match status" value="1"/>
</dbReference>
<reference evidence="3" key="1">
    <citation type="submission" date="2016-10" db="EMBL/GenBank/DDBJ databases">
        <authorList>
            <person name="Varghese N."/>
            <person name="Submissions S."/>
        </authorList>
    </citation>
    <scope>NUCLEOTIDE SEQUENCE [LARGE SCALE GENOMIC DNA]</scope>
    <source>
        <strain evidence="3">S9</strain>
    </source>
</reference>
<sequence length="94" mass="10326">MKVQKVIQVKDPFSVPAILSFVHLCSQYASDVYMYKGTIAYNPKCVLGAVQVMILLKESDEVTLIAEGSDAEEALGHIEEFFLSSCSPPVLKES</sequence>
<accession>A0A1H9WGJ9</accession>
<keyword evidence="3" id="KW-1185">Reference proteome</keyword>
<dbReference type="RefSeq" id="WP_177174406.1">
    <property type="nucleotide sequence ID" value="NZ_FOGT01000016.1"/>
</dbReference>
<dbReference type="InterPro" id="IPR035895">
    <property type="entry name" value="HPr-like_sf"/>
</dbReference>
<evidence type="ECO:0000313" key="2">
    <source>
        <dbReference type="EMBL" id="SES32807.1"/>
    </source>
</evidence>
<proteinExistence type="predicted"/>
<evidence type="ECO:0000313" key="3">
    <source>
        <dbReference type="Proteomes" id="UP000198571"/>
    </source>
</evidence>
<dbReference type="SUPFAM" id="SSF55594">
    <property type="entry name" value="HPr-like"/>
    <property type="match status" value="1"/>
</dbReference>
<evidence type="ECO:0000259" key="1">
    <source>
        <dbReference type="Pfam" id="PF00381"/>
    </source>
</evidence>
<organism evidence="2 3">
    <name type="scientific">Salipaludibacillus aurantiacus</name>
    <dbReference type="NCBI Taxonomy" id="1601833"/>
    <lineage>
        <taxon>Bacteria</taxon>
        <taxon>Bacillati</taxon>
        <taxon>Bacillota</taxon>
        <taxon>Bacilli</taxon>
        <taxon>Bacillales</taxon>
        <taxon>Bacillaceae</taxon>
    </lineage>
</organism>